<reference evidence="13" key="1">
    <citation type="journal article" date="2013" name="Genome Biol.">
        <title>Reference genomes and transcriptomes of Nicotiana sylvestris and Nicotiana tomentosiformis.</title>
        <authorList>
            <person name="Sierro N."/>
            <person name="Battey J.N."/>
            <person name="Ouadi S."/>
            <person name="Bovet L."/>
            <person name="Goepfert S."/>
            <person name="Bakaher N."/>
            <person name="Peitsch M.C."/>
            <person name="Ivanov N.V."/>
        </authorList>
    </citation>
    <scope>NUCLEOTIDE SEQUENCE [LARGE SCALE GENOMIC DNA]</scope>
</reference>
<dbReference type="GO" id="GO:0004519">
    <property type="term" value="F:endonuclease activity"/>
    <property type="evidence" value="ECO:0007669"/>
    <property type="project" value="UniProtKB-KW"/>
</dbReference>
<dbReference type="PANTHER" id="PTHR42648:SF11">
    <property type="entry name" value="TRANSPOSON TY4-P GAG-POL POLYPROTEIN"/>
    <property type="match status" value="1"/>
</dbReference>
<dbReference type="RefSeq" id="XP_009775305.1">
    <property type="nucleotide sequence ID" value="XM_009777003.1"/>
</dbReference>
<feature type="domain" description="Reverse transcriptase Ty1/copia-type" evidence="11">
    <location>
        <begin position="181"/>
        <end position="279"/>
    </location>
</feature>
<feature type="domain" description="GAG-pre-integrase" evidence="12">
    <location>
        <begin position="61"/>
        <end position="116"/>
    </location>
</feature>
<dbReference type="GO" id="GO:0046872">
    <property type="term" value="F:metal ion binding"/>
    <property type="evidence" value="ECO:0007669"/>
    <property type="project" value="UniProtKB-KW"/>
</dbReference>
<keyword evidence="2" id="KW-0479">Metal-binding</keyword>
<dbReference type="STRING" id="4096.A0A1U7WM12"/>
<evidence type="ECO:0000256" key="3">
    <source>
        <dbReference type="ARBA" id="ARBA00022759"/>
    </source>
</evidence>
<evidence type="ECO:0000259" key="11">
    <source>
        <dbReference type="Pfam" id="PF07727"/>
    </source>
</evidence>
<dbReference type="InterPro" id="IPR039537">
    <property type="entry name" value="Retrotran_Ty1/copia-like"/>
</dbReference>
<evidence type="ECO:0000256" key="8">
    <source>
        <dbReference type="ARBA" id="ARBA00022932"/>
    </source>
</evidence>
<dbReference type="InterPro" id="IPR013103">
    <property type="entry name" value="RVT_2"/>
</dbReference>
<dbReference type="GO" id="GO:0003887">
    <property type="term" value="F:DNA-directed DNA polymerase activity"/>
    <property type="evidence" value="ECO:0007669"/>
    <property type="project" value="UniProtKB-KW"/>
</dbReference>
<keyword evidence="10" id="KW-0511">Multifunctional enzyme</keyword>
<dbReference type="GO" id="GO:0003964">
    <property type="term" value="F:RNA-directed DNA polymerase activity"/>
    <property type="evidence" value="ECO:0007669"/>
    <property type="project" value="UniProtKB-KW"/>
</dbReference>
<dbReference type="Pfam" id="PF13976">
    <property type="entry name" value="gag_pre-integrs"/>
    <property type="match status" value="1"/>
</dbReference>
<dbReference type="GO" id="GO:0015074">
    <property type="term" value="P:DNA integration"/>
    <property type="evidence" value="ECO:0007669"/>
    <property type="project" value="UniProtKB-KW"/>
</dbReference>
<dbReference type="eggNOG" id="KOG0017">
    <property type="taxonomic scope" value="Eukaryota"/>
</dbReference>
<evidence type="ECO:0000313" key="14">
    <source>
        <dbReference type="RefSeq" id="XP_009775305.1"/>
    </source>
</evidence>
<keyword evidence="3" id="KW-0255">Endonuclease</keyword>
<keyword evidence="1" id="KW-0540">Nuclease</keyword>
<protein>
    <submittedName>
        <fullName evidence="14">Uncharacterized protein LOC104225243</fullName>
    </submittedName>
</protein>
<evidence type="ECO:0000256" key="2">
    <source>
        <dbReference type="ARBA" id="ARBA00022723"/>
    </source>
</evidence>
<dbReference type="InterPro" id="IPR025724">
    <property type="entry name" value="GAG-pre-integrase_dom"/>
</dbReference>
<evidence type="ECO:0000256" key="6">
    <source>
        <dbReference type="ARBA" id="ARBA00022908"/>
    </source>
</evidence>
<dbReference type="Proteomes" id="UP000189701">
    <property type="component" value="Unplaced"/>
</dbReference>
<organism evidence="13 14">
    <name type="scientific">Nicotiana sylvestris</name>
    <name type="common">Wood tobacco</name>
    <name type="synonym">South American tobacco</name>
    <dbReference type="NCBI Taxonomy" id="4096"/>
    <lineage>
        <taxon>Eukaryota</taxon>
        <taxon>Viridiplantae</taxon>
        <taxon>Streptophyta</taxon>
        <taxon>Embryophyta</taxon>
        <taxon>Tracheophyta</taxon>
        <taxon>Spermatophyta</taxon>
        <taxon>Magnoliopsida</taxon>
        <taxon>eudicotyledons</taxon>
        <taxon>Gunneridae</taxon>
        <taxon>Pentapetalae</taxon>
        <taxon>asterids</taxon>
        <taxon>lamiids</taxon>
        <taxon>Solanales</taxon>
        <taxon>Solanaceae</taxon>
        <taxon>Nicotianoideae</taxon>
        <taxon>Nicotianeae</taxon>
        <taxon>Nicotiana</taxon>
    </lineage>
</organism>
<keyword evidence="5" id="KW-0460">Magnesium</keyword>
<dbReference type="AlphaFoldDB" id="A0A1U7WM12"/>
<keyword evidence="9" id="KW-0233">DNA recombination</keyword>
<keyword evidence="8" id="KW-0808">Transferase</keyword>
<keyword evidence="8" id="KW-0548">Nucleotidyltransferase</keyword>
<dbReference type="InterPro" id="IPR043502">
    <property type="entry name" value="DNA/RNA_pol_sf"/>
</dbReference>
<evidence type="ECO:0000313" key="13">
    <source>
        <dbReference type="Proteomes" id="UP000189701"/>
    </source>
</evidence>
<dbReference type="OrthoDB" id="1709798at2759"/>
<proteinExistence type="predicted"/>
<evidence type="ECO:0000256" key="10">
    <source>
        <dbReference type="ARBA" id="ARBA00023268"/>
    </source>
</evidence>
<evidence type="ECO:0000256" key="1">
    <source>
        <dbReference type="ARBA" id="ARBA00022722"/>
    </source>
</evidence>
<reference evidence="14" key="2">
    <citation type="submission" date="2025-08" db="UniProtKB">
        <authorList>
            <consortium name="RefSeq"/>
        </authorList>
    </citation>
    <scope>IDENTIFICATION</scope>
    <source>
        <tissue evidence="14">Leaf</tissue>
    </source>
</reference>
<dbReference type="SUPFAM" id="SSF56672">
    <property type="entry name" value="DNA/RNA polymerases"/>
    <property type="match status" value="1"/>
</dbReference>
<gene>
    <name evidence="14" type="primary">LOC104225243</name>
</gene>
<evidence type="ECO:0000256" key="9">
    <source>
        <dbReference type="ARBA" id="ARBA00023172"/>
    </source>
</evidence>
<keyword evidence="4" id="KW-0378">Hydrolase</keyword>
<keyword evidence="8" id="KW-0239">DNA-directed DNA polymerase</keyword>
<name>A0A1U7WM12_NICSY</name>
<accession>A0A1U7WM12</accession>
<dbReference type="GO" id="GO:0006310">
    <property type="term" value="P:DNA recombination"/>
    <property type="evidence" value="ECO:0007669"/>
    <property type="project" value="UniProtKB-KW"/>
</dbReference>
<evidence type="ECO:0000256" key="4">
    <source>
        <dbReference type="ARBA" id="ARBA00022801"/>
    </source>
</evidence>
<keyword evidence="7" id="KW-0695">RNA-directed DNA polymerase</keyword>
<keyword evidence="6" id="KW-0229">DNA integration</keyword>
<evidence type="ECO:0000259" key="12">
    <source>
        <dbReference type="Pfam" id="PF13976"/>
    </source>
</evidence>
<dbReference type="GO" id="GO:0016787">
    <property type="term" value="F:hydrolase activity"/>
    <property type="evidence" value="ECO:0007669"/>
    <property type="project" value="UniProtKB-KW"/>
</dbReference>
<sequence>MFYVPSLHRNLLSLGQLSEKGYDLRFKYRIGTISDDKFGIIAKFNMNNSRLWPLYLNSDDLPCFSSINCDDTWLWHLRLGHLNFGSLKFLARKNLVDGLPSIDFPNKKCESCILGKKYREPFQKGKAWRANAPLQLIHSDLCSVEVSSNGGNCDPVTFEEAVKDDRWVHAMNEEIHTIEKNNTWKLTTLPPSKKPIGVKWVYKIKFKPTGEVDHLKARLVVKGYKQKAGIDYFEVFAPVARLDTVHMIISLSANNCWKIFQMDVKSAFLNGVLEEEAYVE</sequence>
<dbReference type="PANTHER" id="PTHR42648">
    <property type="entry name" value="TRANSPOSASE, PUTATIVE-RELATED"/>
    <property type="match status" value="1"/>
</dbReference>
<dbReference type="Pfam" id="PF07727">
    <property type="entry name" value="RVT_2"/>
    <property type="match status" value="1"/>
</dbReference>
<evidence type="ECO:0000256" key="7">
    <source>
        <dbReference type="ARBA" id="ARBA00022918"/>
    </source>
</evidence>
<keyword evidence="13" id="KW-1185">Reference proteome</keyword>
<evidence type="ECO:0000256" key="5">
    <source>
        <dbReference type="ARBA" id="ARBA00022842"/>
    </source>
</evidence>